<sequence>MNSTGPLHPEIAKALDNGAAIVTGNQRAARTLMRAFDLRNRQLGLGSWQPAQVFSWDTWTSTLWRRLLIDGHVSRLLVNRTQEHSIWLGILATDNELKSLRSKDALATLAADAWQRLCSYCGQSKLRGTASTPDTMAFERWAIEFHRKCRDGNFLAQAELEDALTRAATTNDLRLEQTEIALLGFDRFTPAQSALLKAIQSAGCNVSELQPTFPTEKRLLIKAADEEDEIVTAARWARQLLKERPETQIAIVVPSLEKHRAQMDRTFRGILAPELQNIAASEDTCPYEFSLGTPLAQTPMVRTALDLLHLAIGPISVDRASALVLSPYFSMEPAERAARAEFDVFEMRKAHRLRPEILLDWLSTATYKSPRRKNLRRLSSALQALHPLSLRLSKPQQKTHAEWAQTMHELLDIARWRSEHETSIEFQIRRKWESALDELAALDFDGSRVEFSHALKSLERIVEQNMFAPESHEAPIQIIGALEAAGATFDAIWLMRAGDLSWPLPTSTNPLLSWRLQRELQMPGSDVARDSSDAHKLTERIVASATTAIVSYATETPEGKQQHSSSLEGLGLSEIDTGDIAAPEAPYALVELELLNDDEPIQPLPDAIVHGGAQVLKSQAKCPFRAFAEHRLRSSKIEQSVPGMSAAESGIAVHRALELFWSEVRTQQRLKEMPSRELAEMVDRCVLRSLAKMDSLSGTAWDTAYMQVQRARMNRLLIHWLELEIKRPSFEVVAQEEGLSDVHVGPLRLKVRVDRVDSTKDGRILIDYKTGKVTPNEWLTDRPDEPQLPLYAIVTDATKLQGVAFGLVRAGDDRDLTGFGAATDVILHQRKLKFASLENQVEDWRRVLDNLAVNFSQGDASVDPKAYPKTCQHCSQRILCRLDPSQLQKEDDEVEVELG</sequence>
<reference evidence="2" key="1">
    <citation type="journal article" date="2014" name="Int. J. Syst. Evol. Microbiol.">
        <title>Complete genome sequence of Corynebacterium casei LMG S-19264T (=DSM 44701T), isolated from a smear-ripened cheese.</title>
        <authorList>
            <consortium name="US DOE Joint Genome Institute (JGI-PGF)"/>
            <person name="Walter F."/>
            <person name="Albersmeier A."/>
            <person name="Kalinowski J."/>
            <person name="Ruckert C."/>
        </authorList>
    </citation>
    <scope>NUCLEOTIDE SEQUENCE</scope>
    <source>
        <strain evidence="2">CGMCC 1.15447</strain>
    </source>
</reference>
<dbReference type="RefSeq" id="WP_188758170.1">
    <property type="nucleotide sequence ID" value="NZ_BMJB01000001.1"/>
</dbReference>
<dbReference type="SUPFAM" id="SSF52540">
    <property type="entry name" value="P-loop containing nucleoside triphosphate hydrolases"/>
    <property type="match status" value="1"/>
</dbReference>
<dbReference type="Proteomes" id="UP000648801">
    <property type="component" value="Unassembled WGS sequence"/>
</dbReference>
<keyword evidence="2" id="KW-0347">Helicase</keyword>
<dbReference type="InterPro" id="IPR011604">
    <property type="entry name" value="PDDEXK-like_dom_sf"/>
</dbReference>
<keyword evidence="2" id="KW-0547">Nucleotide-binding</keyword>
<dbReference type="AlphaFoldDB" id="A0A916RM79"/>
<evidence type="ECO:0000313" key="2">
    <source>
        <dbReference type="EMBL" id="GGA60454.1"/>
    </source>
</evidence>
<dbReference type="Pfam" id="PF12705">
    <property type="entry name" value="PDDEXK_1"/>
    <property type="match status" value="1"/>
</dbReference>
<reference evidence="2" key="2">
    <citation type="submission" date="2020-09" db="EMBL/GenBank/DDBJ databases">
        <authorList>
            <person name="Sun Q."/>
            <person name="Zhou Y."/>
        </authorList>
    </citation>
    <scope>NUCLEOTIDE SEQUENCE</scope>
    <source>
        <strain evidence="2">CGMCC 1.15447</strain>
    </source>
</reference>
<name>A0A916RM79_9BACT</name>
<accession>A0A916RM79</accession>
<feature type="domain" description="PD-(D/E)XK endonuclease-like" evidence="1">
    <location>
        <begin position="616"/>
        <end position="881"/>
    </location>
</feature>
<dbReference type="NCBIfam" id="TIGR03623">
    <property type="entry name" value="probable DNA repair protein"/>
    <property type="match status" value="1"/>
</dbReference>
<keyword evidence="2" id="KW-0378">Hydrolase</keyword>
<dbReference type="GO" id="GO:0004386">
    <property type="term" value="F:helicase activity"/>
    <property type="evidence" value="ECO:0007669"/>
    <property type="project" value="UniProtKB-KW"/>
</dbReference>
<protein>
    <submittedName>
        <fullName evidence="2">ATP-dependent helicase</fullName>
    </submittedName>
</protein>
<dbReference type="InterPro" id="IPR019925">
    <property type="entry name" value="DNA_repair_protein_predicted"/>
</dbReference>
<dbReference type="InterPro" id="IPR038726">
    <property type="entry name" value="PDDEXK_AddAB-type"/>
</dbReference>
<comment type="caution">
    <text evidence="2">The sequence shown here is derived from an EMBL/GenBank/DDBJ whole genome shotgun (WGS) entry which is preliminary data.</text>
</comment>
<evidence type="ECO:0000313" key="3">
    <source>
        <dbReference type="Proteomes" id="UP000648801"/>
    </source>
</evidence>
<dbReference type="Gene3D" id="3.90.320.10">
    <property type="match status" value="1"/>
</dbReference>
<keyword evidence="2" id="KW-0067">ATP-binding</keyword>
<keyword evidence="3" id="KW-1185">Reference proteome</keyword>
<evidence type="ECO:0000259" key="1">
    <source>
        <dbReference type="Pfam" id="PF12705"/>
    </source>
</evidence>
<gene>
    <name evidence="2" type="ORF">GCM10011507_09990</name>
</gene>
<organism evidence="2 3">
    <name type="scientific">Edaphobacter acidisoli</name>
    <dbReference type="NCBI Taxonomy" id="2040573"/>
    <lineage>
        <taxon>Bacteria</taxon>
        <taxon>Pseudomonadati</taxon>
        <taxon>Acidobacteriota</taxon>
        <taxon>Terriglobia</taxon>
        <taxon>Terriglobales</taxon>
        <taxon>Acidobacteriaceae</taxon>
        <taxon>Edaphobacter</taxon>
    </lineage>
</organism>
<dbReference type="InterPro" id="IPR027417">
    <property type="entry name" value="P-loop_NTPase"/>
</dbReference>
<proteinExistence type="predicted"/>
<dbReference type="EMBL" id="BMJB01000001">
    <property type="protein sequence ID" value="GGA60454.1"/>
    <property type="molecule type" value="Genomic_DNA"/>
</dbReference>